<comment type="caution">
    <text evidence="10">The sequence shown here is derived from an EMBL/GenBank/DDBJ whole genome shotgun (WGS) entry which is preliminary data.</text>
</comment>
<keyword evidence="9" id="KW-0472">Membrane</keyword>
<feature type="transmembrane region" description="Helical" evidence="9">
    <location>
        <begin position="142"/>
        <end position="163"/>
    </location>
</feature>
<evidence type="ECO:0000256" key="7">
    <source>
        <dbReference type="ARBA" id="ARBA00037228"/>
    </source>
</evidence>
<organism evidence="10 11">
    <name type="scientific">Escallonia herrerae</name>
    <dbReference type="NCBI Taxonomy" id="1293975"/>
    <lineage>
        <taxon>Eukaryota</taxon>
        <taxon>Viridiplantae</taxon>
        <taxon>Streptophyta</taxon>
        <taxon>Embryophyta</taxon>
        <taxon>Tracheophyta</taxon>
        <taxon>Spermatophyta</taxon>
        <taxon>Magnoliopsida</taxon>
        <taxon>eudicotyledons</taxon>
        <taxon>Gunneridae</taxon>
        <taxon>Pentapetalae</taxon>
        <taxon>asterids</taxon>
        <taxon>campanulids</taxon>
        <taxon>Escalloniales</taxon>
        <taxon>Escalloniaceae</taxon>
        <taxon>Escallonia</taxon>
    </lineage>
</organism>
<keyword evidence="6" id="KW-1015">Disulfide bond</keyword>
<evidence type="ECO:0000256" key="5">
    <source>
        <dbReference type="ARBA" id="ARBA00022729"/>
    </source>
</evidence>
<keyword evidence="11" id="KW-1185">Reference proteome</keyword>
<reference evidence="10" key="1">
    <citation type="submission" date="2022-12" db="EMBL/GenBank/DDBJ databases">
        <title>Draft genome assemblies for two species of Escallonia (Escalloniales).</title>
        <authorList>
            <person name="Chanderbali A."/>
            <person name="Dervinis C."/>
            <person name="Anghel I."/>
            <person name="Soltis D."/>
            <person name="Soltis P."/>
            <person name="Zapata F."/>
        </authorList>
    </citation>
    <scope>NUCLEOTIDE SEQUENCE</scope>
    <source>
        <strain evidence="10">UCBG64.0493</strain>
        <tissue evidence="10">Leaf</tissue>
    </source>
</reference>
<dbReference type="Proteomes" id="UP001188597">
    <property type="component" value="Unassembled WGS sequence"/>
</dbReference>
<evidence type="ECO:0000256" key="3">
    <source>
        <dbReference type="ARBA" id="ARBA00022525"/>
    </source>
</evidence>
<evidence type="ECO:0000313" key="10">
    <source>
        <dbReference type="EMBL" id="KAK3022003.1"/>
    </source>
</evidence>
<keyword evidence="9" id="KW-0812">Transmembrane</keyword>
<dbReference type="GO" id="GO:0005576">
    <property type="term" value="C:extracellular region"/>
    <property type="evidence" value="ECO:0007669"/>
    <property type="project" value="UniProtKB-SubCell"/>
</dbReference>
<keyword evidence="3" id="KW-0964">Secreted</keyword>
<keyword evidence="5" id="KW-0732">Signal</keyword>
<evidence type="ECO:0000256" key="4">
    <source>
        <dbReference type="ARBA" id="ARBA00022702"/>
    </source>
</evidence>
<comment type="subcellular location">
    <subcellularLocation>
        <location evidence="1">Secreted</location>
    </subcellularLocation>
</comment>
<proteinExistence type="inferred from homology"/>
<comment type="function">
    <text evidence="7">Cell signaling peptide that may regulate plant stress, growth, and development. Mediates a rapid alkalinization of extracellular space by mediating a transient increase in the cytoplasmic Ca(2+) concentration leading to a calcium-dependent signaling events through a cell surface receptor and a concomitant activation of some intracellular mitogen-activated protein kinases.</text>
</comment>
<dbReference type="Pfam" id="PF05498">
    <property type="entry name" value="RALF"/>
    <property type="match status" value="1"/>
</dbReference>
<accession>A0AA89B0R9</accession>
<evidence type="ECO:0000256" key="9">
    <source>
        <dbReference type="SAM" id="Phobius"/>
    </source>
</evidence>
<sequence>MPKVMTRASSCRRLTPSRFASSNSREVDAFVRLAGPWLRLTCLAWAFCEELDSLPALGPEMVFVTGGSFGDRGINVTAGGTTDTDAGVVTTIAGITTGITGTATVVRQSEEASSVFTSLPQKKSEVNILNSSETAMIRRSMVLCLSALIMTLLVTEIAATRYIGYPAMSRGSNYHCSRKSENCHPQPANPYNRGCEAAERCRRGLEAKVSDNKNDEGENISGRNSKAESQGFGDIARRNGLE</sequence>
<feature type="region of interest" description="Disordered" evidence="8">
    <location>
        <begin position="208"/>
        <end position="242"/>
    </location>
</feature>
<dbReference type="AlphaFoldDB" id="A0AA89B0R9"/>
<keyword evidence="9" id="KW-1133">Transmembrane helix</keyword>
<dbReference type="InterPro" id="IPR008801">
    <property type="entry name" value="RALF"/>
</dbReference>
<evidence type="ECO:0000256" key="8">
    <source>
        <dbReference type="SAM" id="MobiDB-lite"/>
    </source>
</evidence>
<keyword evidence="4" id="KW-0372">Hormone</keyword>
<name>A0AA89B0R9_9ASTE</name>
<dbReference type="PANTHER" id="PTHR34270:SF3">
    <property type="entry name" value="PROTEIN RALF-LIKE 16-RELATED"/>
    <property type="match status" value="1"/>
</dbReference>
<evidence type="ECO:0000256" key="6">
    <source>
        <dbReference type="ARBA" id="ARBA00023157"/>
    </source>
</evidence>
<dbReference type="EMBL" id="JAVXUP010000732">
    <property type="protein sequence ID" value="KAK3022003.1"/>
    <property type="molecule type" value="Genomic_DNA"/>
</dbReference>
<dbReference type="PANTHER" id="PTHR34270">
    <property type="entry name" value="PROTEIN RALF-LIKE 15-RELATED"/>
    <property type="match status" value="1"/>
</dbReference>
<evidence type="ECO:0000313" key="11">
    <source>
        <dbReference type="Proteomes" id="UP001188597"/>
    </source>
</evidence>
<protein>
    <submittedName>
        <fullName evidence="10">Uncharacterized protein</fullName>
    </submittedName>
</protein>
<gene>
    <name evidence="10" type="ORF">RJ639_045164</name>
</gene>
<dbReference type="GO" id="GO:0005179">
    <property type="term" value="F:hormone activity"/>
    <property type="evidence" value="ECO:0007669"/>
    <property type="project" value="UniProtKB-KW"/>
</dbReference>
<evidence type="ECO:0000256" key="1">
    <source>
        <dbReference type="ARBA" id="ARBA00004613"/>
    </source>
</evidence>
<evidence type="ECO:0000256" key="2">
    <source>
        <dbReference type="ARBA" id="ARBA00009178"/>
    </source>
</evidence>
<comment type="similarity">
    <text evidence="2">Belongs to the plant rapid alkalinization factor (RALF) family.</text>
</comment>